<evidence type="ECO:0000256" key="3">
    <source>
        <dbReference type="ARBA" id="ARBA00022833"/>
    </source>
</evidence>
<comment type="caution">
    <text evidence="6">The sequence shown here is derived from an EMBL/GenBank/DDBJ whole genome shotgun (WGS) entry which is preliminary data.</text>
</comment>
<evidence type="ECO:0000259" key="5">
    <source>
        <dbReference type="PROSITE" id="PS50865"/>
    </source>
</evidence>
<evidence type="ECO:0000313" key="7">
    <source>
        <dbReference type="Proteomes" id="UP000193642"/>
    </source>
</evidence>
<evidence type="ECO:0000256" key="4">
    <source>
        <dbReference type="PROSITE-ProRule" id="PRU00134"/>
    </source>
</evidence>
<dbReference type="STRING" id="329046.A0A1Y2C5N0"/>
<dbReference type="EMBL" id="MCGO01000031">
    <property type="protein sequence ID" value="ORY41615.1"/>
    <property type="molecule type" value="Genomic_DNA"/>
</dbReference>
<keyword evidence="1" id="KW-0479">Metal-binding</keyword>
<keyword evidence="3" id="KW-0862">Zinc</keyword>
<dbReference type="OrthoDB" id="341421at2759"/>
<dbReference type="AlphaFoldDB" id="A0A1Y2C5N0"/>
<sequence>MRGFTDPPPAVHNLYMKAEELAQEGRYRESLDQYIKCYPLVPRTAYTYWYCLSAISSIIRHNQCDIFAEDDAFLKKLQNDSNAPTHHRAQAAFTRARLAYNQGNREASAQLYRKVVSLSETITPTEYSTLIVTGVNIKTFQPEIMTVKEWIDSPQTFLTLAKENLAFFNSPKEFKSGLTEIKDIVVDKMLEQQRLRTPEAAFGHGNFFSSNSSKTATLLMCGPFMSKERYDAEYPIVKSVVLDRTPGFKCDVCGILAVDESGEKEVLNSLKKCNSCYSKFYCSVECQRKAWKAGHKKMCRAPTDLVKFDLVRIHGLKNEMYSQMMNGSVFEVRGPLLPRPTDGSPVKWRISIMGGNKQLVIKEMNITRVMFREERFKWEELEGECMESNPDRVFE</sequence>
<keyword evidence="2 4" id="KW-0863">Zinc-finger</keyword>
<dbReference type="Proteomes" id="UP000193642">
    <property type="component" value="Unassembled WGS sequence"/>
</dbReference>
<feature type="domain" description="MYND-type" evidence="5">
    <location>
        <begin position="250"/>
        <end position="299"/>
    </location>
</feature>
<evidence type="ECO:0000313" key="6">
    <source>
        <dbReference type="EMBL" id="ORY41615.1"/>
    </source>
</evidence>
<protein>
    <recommendedName>
        <fullName evidence="5">MYND-type domain-containing protein</fullName>
    </recommendedName>
</protein>
<dbReference type="InterPro" id="IPR011990">
    <property type="entry name" value="TPR-like_helical_dom_sf"/>
</dbReference>
<evidence type="ECO:0000256" key="2">
    <source>
        <dbReference type="ARBA" id="ARBA00022771"/>
    </source>
</evidence>
<keyword evidence="7" id="KW-1185">Reference proteome</keyword>
<proteinExistence type="predicted"/>
<dbReference type="InterPro" id="IPR002893">
    <property type="entry name" value="Znf_MYND"/>
</dbReference>
<name>A0A1Y2C5N0_9FUNG</name>
<dbReference type="GO" id="GO:0008270">
    <property type="term" value="F:zinc ion binding"/>
    <property type="evidence" value="ECO:0007669"/>
    <property type="project" value="UniProtKB-KW"/>
</dbReference>
<dbReference type="SUPFAM" id="SSF48452">
    <property type="entry name" value="TPR-like"/>
    <property type="match status" value="1"/>
</dbReference>
<organism evidence="6 7">
    <name type="scientific">Rhizoclosmatium globosum</name>
    <dbReference type="NCBI Taxonomy" id="329046"/>
    <lineage>
        <taxon>Eukaryota</taxon>
        <taxon>Fungi</taxon>
        <taxon>Fungi incertae sedis</taxon>
        <taxon>Chytridiomycota</taxon>
        <taxon>Chytridiomycota incertae sedis</taxon>
        <taxon>Chytridiomycetes</taxon>
        <taxon>Chytridiales</taxon>
        <taxon>Chytriomycetaceae</taxon>
        <taxon>Rhizoclosmatium</taxon>
    </lineage>
</organism>
<dbReference type="Gene3D" id="6.10.140.2220">
    <property type="match status" value="1"/>
</dbReference>
<reference evidence="6 7" key="1">
    <citation type="submission" date="2016-07" db="EMBL/GenBank/DDBJ databases">
        <title>Pervasive Adenine N6-methylation of Active Genes in Fungi.</title>
        <authorList>
            <consortium name="DOE Joint Genome Institute"/>
            <person name="Mondo S.J."/>
            <person name="Dannebaum R.O."/>
            <person name="Kuo R.C."/>
            <person name="Labutti K."/>
            <person name="Haridas S."/>
            <person name="Kuo A."/>
            <person name="Salamov A."/>
            <person name="Ahrendt S.R."/>
            <person name="Lipzen A."/>
            <person name="Sullivan W."/>
            <person name="Andreopoulos W.B."/>
            <person name="Clum A."/>
            <person name="Lindquist E."/>
            <person name="Daum C."/>
            <person name="Ramamoorthy G.K."/>
            <person name="Gryganskyi A."/>
            <person name="Culley D."/>
            <person name="Magnuson J.K."/>
            <person name="James T.Y."/>
            <person name="O'Malley M.A."/>
            <person name="Stajich J.E."/>
            <person name="Spatafora J.W."/>
            <person name="Visel A."/>
            <person name="Grigoriev I.V."/>
        </authorList>
    </citation>
    <scope>NUCLEOTIDE SEQUENCE [LARGE SCALE GENOMIC DNA]</scope>
    <source>
        <strain evidence="6 7">JEL800</strain>
    </source>
</reference>
<dbReference type="SUPFAM" id="SSF144232">
    <property type="entry name" value="HIT/MYND zinc finger-like"/>
    <property type="match status" value="1"/>
</dbReference>
<gene>
    <name evidence="6" type="ORF">BCR33DRAFT_336597</name>
</gene>
<dbReference type="Pfam" id="PF01753">
    <property type="entry name" value="zf-MYND"/>
    <property type="match status" value="1"/>
</dbReference>
<evidence type="ECO:0000256" key="1">
    <source>
        <dbReference type="ARBA" id="ARBA00022723"/>
    </source>
</evidence>
<accession>A0A1Y2C5N0</accession>
<dbReference type="PROSITE" id="PS50865">
    <property type="entry name" value="ZF_MYND_2"/>
    <property type="match status" value="1"/>
</dbReference>